<evidence type="ECO:0000256" key="6">
    <source>
        <dbReference type="ARBA" id="ARBA00022553"/>
    </source>
</evidence>
<dbReference type="InterPro" id="IPR036028">
    <property type="entry name" value="SH3-like_dom_sf"/>
</dbReference>
<keyword evidence="12" id="KW-1185">Reference proteome</keyword>
<feature type="region of interest" description="Disordered" evidence="10">
    <location>
        <begin position="764"/>
        <end position="810"/>
    </location>
</feature>
<keyword evidence="6" id="KW-0597">Phosphoprotein</keyword>
<dbReference type="InterPro" id="IPR021901">
    <property type="entry name" value="CAS_C"/>
</dbReference>
<dbReference type="AlphaFoldDB" id="A0A914WXP4"/>
<dbReference type="SUPFAM" id="SSF50044">
    <property type="entry name" value="SH3-domain"/>
    <property type="match status" value="1"/>
</dbReference>
<dbReference type="SMART" id="SM00326">
    <property type="entry name" value="SH3"/>
    <property type="match status" value="1"/>
</dbReference>
<dbReference type="WBParaSite" id="PSAMB.scaffold564size47081.g7077.t2">
    <property type="protein sequence ID" value="PSAMB.scaffold564size47081.g7077.t2"/>
    <property type="gene ID" value="PSAMB.scaffold564size47081.g7077"/>
</dbReference>
<feature type="region of interest" description="Disordered" evidence="10">
    <location>
        <begin position="664"/>
        <end position="691"/>
    </location>
</feature>
<dbReference type="InterPro" id="IPR037362">
    <property type="entry name" value="CAS_fam"/>
</dbReference>
<dbReference type="Gene3D" id="2.30.30.40">
    <property type="entry name" value="SH3 Domains"/>
    <property type="match status" value="1"/>
</dbReference>
<keyword evidence="7" id="KW-0130">Cell adhesion</keyword>
<dbReference type="PANTHER" id="PTHR10654">
    <property type="entry name" value="CAS SCAFFOLDING PROTEIN"/>
    <property type="match status" value="1"/>
</dbReference>
<dbReference type="Proteomes" id="UP000887566">
    <property type="component" value="Unplaced"/>
</dbReference>
<evidence type="ECO:0000313" key="12">
    <source>
        <dbReference type="Proteomes" id="UP000887566"/>
    </source>
</evidence>
<feature type="region of interest" description="Disordered" evidence="10">
    <location>
        <begin position="183"/>
        <end position="345"/>
    </location>
</feature>
<evidence type="ECO:0000256" key="5">
    <source>
        <dbReference type="ARBA" id="ARBA00022490"/>
    </source>
</evidence>
<feature type="region of interest" description="Disordered" evidence="10">
    <location>
        <begin position="484"/>
        <end position="510"/>
    </location>
</feature>
<dbReference type="GO" id="GO:0005737">
    <property type="term" value="C:cytoplasm"/>
    <property type="evidence" value="ECO:0007669"/>
    <property type="project" value="UniProtKB-SubCell"/>
</dbReference>
<dbReference type="GO" id="GO:0007155">
    <property type="term" value="P:cell adhesion"/>
    <property type="evidence" value="ECO:0007669"/>
    <property type="project" value="UniProtKB-KW"/>
</dbReference>
<evidence type="ECO:0000256" key="7">
    <source>
        <dbReference type="ARBA" id="ARBA00022889"/>
    </source>
</evidence>
<feature type="domain" description="SH3" evidence="11">
    <location>
        <begin position="47"/>
        <end position="112"/>
    </location>
</feature>
<dbReference type="PROSITE" id="PS50002">
    <property type="entry name" value="SH3"/>
    <property type="match status" value="1"/>
</dbReference>
<evidence type="ECO:0000256" key="9">
    <source>
        <dbReference type="PROSITE-ProRule" id="PRU00192"/>
    </source>
</evidence>
<evidence type="ECO:0000259" key="11">
    <source>
        <dbReference type="PROSITE" id="PS50002"/>
    </source>
</evidence>
<keyword evidence="8" id="KW-0965">Cell junction</keyword>
<dbReference type="GO" id="GO:0016477">
    <property type="term" value="P:cell migration"/>
    <property type="evidence" value="ECO:0007669"/>
    <property type="project" value="TreeGrafter"/>
</dbReference>
<evidence type="ECO:0000256" key="10">
    <source>
        <dbReference type="SAM" id="MobiDB-lite"/>
    </source>
</evidence>
<evidence type="ECO:0000256" key="4">
    <source>
        <dbReference type="ARBA" id="ARBA00022443"/>
    </source>
</evidence>
<dbReference type="GO" id="GO:0005886">
    <property type="term" value="C:plasma membrane"/>
    <property type="evidence" value="ECO:0007669"/>
    <property type="project" value="TreeGrafter"/>
</dbReference>
<dbReference type="GO" id="GO:0007169">
    <property type="term" value="P:cell surface receptor protein tyrosine kinase signaling pathway"/>
    <property type="evidence" value="ECO:0007669"/>
    <property type="project" value="TreeGrafter"/>
</dbReference>
<dbReference type="InterPro" id="IPR038319">
    <property type="entry name" value="Serine_rich_sf"/>
</dbReference>
<comment type="similarity">
    <text evidence="3">Belongs to the CAS family.</text>
</comment>
<dbReference type="Pfam" id="PF08824">
    <property type="entry name" value="Serine_rich"/>
    <property type="match status" value="1"/>
</dbReference>
<dbReference type="Pfam" id="PF12026">
    <property type="entry name" value="CAS_C"/>
    <property type="match status" value="1"/>
</dbReference>
<organism evidence="12 13">
    <name type="scientific">Plectus sambesii</name>
    <dbReference type="NCBI Taxonomy" id="2011161"/>
    <lineage>
        <taxon>Eukaryota</taxon>
        <taxon>Metazoa</taxon>
        <taxon>Ecdysozoa</taxon>
        <taxon>Nematoda</taxon>
        <taxon>Chromadorea</taxon>
        <taxon>Plectida</taxon>
        <taxon>Plectina</taxon>
        <taxon>Plectoidea</taxon>
        <taxon>Plectidae</taxon>
        <taxon>Plectus</taxon>
    </lineage>
</organism>
<dbReference type="GO" id="GO:0005925">
    <property type="term" value="C:focal adhesion"/>
    <property type="evidence" value="ECO:0007669"/>
    <property type="project" value="UniProtKB-SubCell"/>
</dbReference>
<sequence length="944" mass="100987">MAPVNFAGYETANGDYSSRRVAVAFAFCGAPHRIGRVETESKCTVVVVIGLAEAVFDNVAEWPDELAFRRGDLLRVLDDRPGDGVADGWWLCADQRGRRGIVPANRLRMMHRFGLHENRVITPQRFGDVFLYNNGRFPPFDDDFTTSSRTIGGSSPFGLGDAFSSLSLIHGPERAFPLSPADRFSSLRRPADHQQQPPAVRDIPIRIEGAPGANRITSHRRGSPPPPPQRKYFHLMTPTTTSSSSEDERHRMAAAAAANQSVNKGESTTTSKLALGGEDVSWRRPQLGTTTAPDDTTDSGVHLLHPSGASRDEQRGSVASSVSLSASERSSLSDPPDALSSALSQPAAAAASSSAASAYDVPSRLLHRPAPAQLSKPTLAPKPTDVRKNDSNGNTSVLLNVLEGLYDTPSRARSSASPARSPAAVTGLRPWTLFRPTPTNGGTSRNADDVAHSIYDVPKTVMLNTGAPIANGNANNANSSISAGGLSSSAAALPSPATTSTKPPAPPASNSVIDRLIASERKLDACAKKMTKYTAPQFWRQPHVLQQNLMEIRETATDVAVALDDFVDTTARITIDRDDDESNRLSQLLSPLRDSKALIVRLKRTLDSTGWTLAALSRPKIADGGNDALDQFVAVVKQIPNDCRQMVQWAQSNPAIVFIRADPASSSSGSERRSLKTLSADSAGLPAGSSRSSVEFAPTAVAPSLPPPLSATTNPAAGPHQPIVTPSVFQHNAEARVFEEDDLRSVASDHESLFDDYDFVDGHGHDPQSATTTTTTTTNGNHHAKTNGTSDKTAGAAMQNGGTEKRPTVALSDEDKHILSFYSPQIDDHTDCLSNAIEEFLTAVEEQQPPREFVQRSKLVILAAHKLVYIGDNVAQCVHAGQLSAEVRRAADRLCSVLKECVSLTKTAAEKYPAVTAVQAMVDSIVGVSHAAHDLKLLVRHSIR</sequence>
<reference evidence="13" key="1">
    <citation type="submission" date="2022-11" db="UniProtKB">
        <authorList>
            <consortium name="WormBaseParasite"/>
        </authorList>
    </citation>
    <scope>IDENTIFICATION</scope>
</reference>
<feature type="compositionally biased region" description="Low complexity" evidence="10">
    <location>
        <begin position="317"/>
        <end position="345"/>
    </location>
</feature>
<evidence type="ECO:0000256" key="1">
    <source>
        <dbReference type="ARBA" id="ARBA00004246"/>
    </source>
</evidence>
<dbReference type="PANTHER" id="PTHR10654:SF18">
    <property type="entry name" value="IP17195P"/>
    <property type="match status" value="1"/>
</dbReference>
<feature type="region of interest" description="Disordered" evidence="10">
    <location>
        <begin position="368"/>
        <end position="394"/>
    </location>
</feature>
<evidence type="ECO:0000313" key="13">
    <source>
        <dbReference type="WBParaSite" id="PSAMB.scaffold564size47081.g7077.t2"/>
    </source>
</evidence>
<feature type="compositionally biased region" description="Low complexity" evidence="10">
    <location>
        <begin position="484"/>
        <end position="502"/>
    </location>
</feature>
<dbReference type="CDD" id="cd11564">
    <property type="entry name" value="FAT-like_CAS_C"/>
    <property type="match status" value="1"/>
</dbReference>
<evidence type="ECO:0000256" key="3">
    <source>
        <dbReference type="ARBA" id="ARBA00007848"/>
    </source>
</evidence>
<dbReference type="Pfam" id="PF14604">
    <property type="entry name" value="SH3_9"/>
    <property type="match status" value="1"/>
</dbReference>
<dbReference type="InterPro" id="IPR001452">
    <property type="entry name" value="SH3_domain"/>
</dbReference>
<dbReference type="Gene3D" id="1.20.120.830">
    <property type="entry name" value="Serine-rich domain"/>
    <property type="match status" value="1"/>
</dbReference>
<proteinExistence type="inferred from homology"/>
<keyword evidence="5" id="KW-0963">Cytoplasm</keyword>
<keyword evidence="4 9" id="KW-0728">SH3 domain</keyword>
<name>A0A914WXP4_9BILA</name>
<evidence type="ECO:0000256" key="2">
    <source>
        <dbReference type="ARBA" id="ARBA00004496"/>
    </source>
</evidence>
<protein>
    <submittedName>
        <fullName evidence="13">SH3 domain-containing protein</fullName>
    </submittedName>
</protein>
<comment type="subcellular location">
    <subcellularLocation>
        <location evidence="1">Cell junction</location>
        <location evidence="1">Focal adhesion</location>
    </subcellularLocation>
    <subcellularLocation>
        <location evidence="2">Cytoplasm</location>
    </subcellularLocation>
</comment>
<feature type="compositionally biased region" description="Low complexity" evidence="10">
    <location>
        <begin position="770"/>
        <end position="789"/>
    </location>
</feature>
<feature type="compositionally biased region" description="Polar residues" evidence="10">
    <location>
        <begin position="259"/>
        <end position="272"/>
    </location>
</feature>
<accession>A0A914WXP4</accession>
<evidence type="ECO:0000256" key="8">
    <source>
        <dbReference type="ARBA" id="ARBA00022949"/>
    </source>
</evidence>
<dbReference type="Gene3D" id="1.20.120.230">
    <property type="entry name" value="Alpha-catenin/vinculin-like"/>
    <property type="match status" value="1"/>
</dbReference>
<dbReference type="InterPro" id="IPR014928">
    <property type="entry name" value="Serine_rich_dom"/>
</dbReference>